<reference evidence="11" key="1">
    <citation type="journal article" date="2014" name="Int. J. Syst. Evol. Microbiol.">
        <title>Complete genome of a new Firmicutes species belonging to the dominant human colonic microbiota ('Ruminococcus bicirculans') reveals two chromosomes and a selective capacity to utilize plant glucans.</title>
        <authorList>
            <consortium name="NISC Comparative Sequencing Program"/>
            <person name="Wegmann U."/>
            <person name="Louis P."/>
            <person name="Goesmann A."/>
            <person name="Henrissat B."/>
            <person name="Duncan S.H."/>
            <person name="Flint H.J."/>
        </authorList>
    </citation>
    <scope>NUCLEOTIDE SEQUENCE</scope>
    <source>
        <strain evidence="11">NBRC 103408</strain>
    </source>
</reference>
<comment type="function">
    <text evidence="1">The transhydrogenation between NADH and NADP is coupled to respiration and ATP hydrolysis and functions as a proton pump across the membrane.</text>
</comment>
<dbReference type="SUPFAM" id="SSF52283">
    <property type="entry name" value="Formate/glycerate dehydrogenase catalytic domain-like"/>
    <property type="match status" value="1"/>
</dbReference>
<reference evidence="11" key="2">
    <citation type="submission" date="2023-01" db="EMBL/GenBank/DDBJ databases">
        <title>Draft genome sequence of Sneathiella chinensis strain NBRC 103408.</title>
        <authorList>
            <person name="Sun Q."/>
            <person name="Mori K."/>
        </authorList>
    </citation>
    <scope>NUCLEOTIDE SEQUENCE</scope>
    <source>
        <strain evidence="11">NBRC 103408</strain>
    </source>
</reference>
<dbReference type="PROSITE" id="PS00837">
    <property type="entry name" value="ALADH_PNT_2"/>
    <property type="match status" value="1"/>
</dbReference>
<keyword evidence="4" id="KW-0547">Nucleotide-binding</keyword>
<comment type="similarity">
    <text evidence="2">Belongs to the AlaDH/PNT family.</text>
</comment>
<evidence type="ECO:0000256" key="5">
    <source>
        <dbReference type="ARBA" id="ARBA00022857"/>
    </source>
</evidence>
<protein>
    <recommendedName>
        <fullName evidence="3">proton-translocating NAD(P)(+) transhydrogenase</fullName>
        <ecNumber evidence="3">7.1.1.1</ecNumber>
    </recommendedName>
</protein>
<evidence type="ECO:0000256" key="3">
    <source>
        <dbReference type="ARBA" id="ARBA00012943"/>
    </source>
</evidence>
<dbReference type="Gene3D" id="3.40.50.720">
    <property type="entry name" value="NAD(P)-binding Rossmann-like Domain"/>
    <property type="match status" value="2"/>
</dbReference>
<keyword evidence="12" id="KW-1185">Reference proteome</keyword>
<sequence>MQIAIPRERREHEKRVAASPDTVKKFVGLGAEVVIETGAGLTSSFSDQDYMDAGAKVAADEAAALKDADVVLKVQRPLTEAEGGPDELSLMKKGATLVSVLAPLQNREQVEAYAKAGIEAHAMELVPRISRAQSMDVLSSQSNLAGYKAVLDAAYEYGKAMPMMMTAAGTVAPAKAFIMGVGVAGLQAIATARRLGAIVTATDVRAATKEQVESLGAKFVMVESEETGEGEGGYAKEMSDEYKRKQAELVFEHVKKQDLIITTALIPGRAAPVLITDEMLAVMKPGSVIIDLAVENGGNVTQSRPGEVVVTDNGVKIVGHHNVPSRLASDASALYAKNLLNFLTPMINKETGALDMNWEDEIILGTGLTRDGKVVHPLLTEGGN</sequence>
<dbReference type="PANTHER" id="PTHR10160">
    <property type="entry name" value="NAD(P) TRANSHYDROGENASE"/>
    <property type="match status" value="1"/>
</dbReference>
<keyword evidence="5" id="KW-0521">NADP</keyword>
<feature type="domain" description="Alanine dehydrogenase/pyridine nucleotide transhydrogenase N-terminal" evidence="10">
    <location>
        <begin position="4"/>
        <end position="145"/>
    </location>
</feature>
<dbReference type="PANTHER" id="PTHR10160:SF19">
    <property type="entry name" value="PROTON-TRANSLOCATING NAD(P)(+) TRANSHYDROGENASE"/>
    <property type="match status" value="1"/>
</dbReference>
<dbReference type="InterPro" id="IPR008143">
    <property type="entry name" value="Ala_DH/PNT_CS2"/>
</dbReference>
<evidence type="ECO:0000256" key="1">
    <source>
        <dbReference type="ARBA" id="ARBA00003943"/>
    </source>
</evidence>
<dbReference type="InterPro" id="IPR007698">
    <property type="entry name" value="AlaDH/PNT_NAD(H)-bd"/>
</dbReference>
<evidence type="ECO:0000259" key="9">
    <source>
        <dbReference type="SMART" id="SM01002"/>
    </source>
</evidence>
<dbReference type="CDD" id="cd05304">
    <property type="entry name" value="Rubrum_tdh"/>
    <property type="match status" value="1"/>
</dbReference>
<dbReference type="Pfam" id="PF01262">
    <property type="entry name" value="AlaDh_PNT_C"/>
    <property type="match status" value="1"/>
</dbReference>
<evidence type="ECO:0000313" key="12">
    <source>
        <dbReference type="Proteomes" id="UP001161409"/>
    </source>
</evidence>
<dbReference type="RefSeq" id="WP_169560628.1">
    <property type="nucleotide sequence ID" value="NZ_BSNF01000006.1"/>
</dbReference>
<dbReference type="InterPro" id="IPR007886">
    <property type="entry name" value="AlaDH/PNT_N"/>
</dbReference>
<accession>A0ABQ5U2W1</accession>
<evidence type="ECO:0000256" key="8">
    <source>
        <dbReference type="ARBA" id="ARBA00048202"/>
    </source>
</evidence>
<dbReference type="SUPFAM" id="SSF51735">
    <property type="entry name" value="NAD(P)-binding Rossmann-fold domains"/>
    <property type="match status" value="1"/>
</dbReference>
<dbReference type="Proteomes" id="UP001161409">
    <property type="component" value="Unassembled WGS sequence"/>
</dbReference>
<evidence type="ECO:0000256" key="6">
    <source>
        <dbReference type="ARBA" id="ARBA00022967"/>
    </source>
</evidence>
<organism evidence="11 12">
    <name type="scientific">Sneathiella chinensis</name>
    <dbReference type="NCBI Taxonomy" id="349750"/>
    <lineage>
        <taxon>Bacteria</taxon>
        <taxon>Pseudomonadati</taxon>
        <taxon>Pseudomonadota</taxon>
        <taxon>Alphaproteobacteria</taxon>
        <taxon>Sneathiellales</taxon>
        <taxon>Sneathiellaceae</taxon>
        <taxon>Sneathiella</taxon>
    </lineage>
</organism>
<evidence type="ECO:0000313" key="11">
    <source>
        <dbReference type="EMBL" id="GLQ06512.1"/>
    </source>
</evidence>
<proteinExistence type="inferred from homology"/>
<name>A0ABQ5U2W1_9PROT</name>
<dbReference type="NCBIfam" id="NF006942">
    <property type="entry name" value="PRK09424.1"/>
    <property type="match status" value="1"/>
</dbReference>
<feature type="domain" description="Alanine dehydrogenase/pyridine nucleotide transhydrogenase NAD(H)-binding" evidence="9">
    <location>
        <begin position="154"/>
        <end position="319"/>
    </location>
</feature>
<evidence type="ECO:0000256" key="4">
    <source>
        <dbReference type="ARBA" id="ARBA00022741"/>
    </source>
</evidence>
<dbReference type="SMART" id="SM01003">
    <property type="entry name" value="AlaDh_PNT_N"/>
    <property type="match status" value="1"/>
</dbReference>
<evidence type="ECO:0000256" key="2">
    <source>
        <dbReference type="ARBA" id="ARBA00005689"/>
    </source>
</evidence>
<evidence type="ECO:0000259" key="10">
    <source>
        <dbReference type="SMART" id="SM01003"/>
    </source>
</evidence>
<dbReference type="InterPro" id="IPR036291">
    <property type="entry name" value="NAD(P)-bd_dom_sf"/>
</dbReference>
<dbReference type="Pfam" id="PF05222">
    <property type="entry name" value="AlaDh_PNT_N"/>
    <property type="match status" value="1"/>
</dbReference>
<comment type="catalytic activity">
    <reaction evidence="8">
        <text>NAD(+) + NADPH + H(+)(in) = NADH + NADP(+) + H(+)(out)</text>
        <dbReference type="Rhea" id="RHEA:47992"/>
        <dbReference type="ChEBI" id="CHEBI:15378"/>
        <dbReference type="ChEBI" id="CHEBI:57540"/>
        <dbReference type="ChEBI" id="CHEBI:57783"/>
        <dbReference type="ChEBI" id="CHEBI:57945"/>
        <dbReference type="ChEBI" id="CHEBI:58349"/>
        <dbReference type="EC" id="7.1.1.1"/>
    </reaction>
</comment>
<dbReference type="EC" id="7.1.1.1" evidence="3"/>
<keyword evidence="6" id="KW-1278">Translocase</keyword>
<evidence type="ECO:0000256" key="7">
    <source>
        <dbReference type="ARBA" id="ARBA00023027"/>
    </source>
</evidence>
<dbReference type="EMBL" id="BSNF01000006">
    <property type="protein sequence ID" value="GLQ06512.1"/>
    <property type="molecule type" value="Genomic_DNA"/>
</dbReference>
<comment type="caution">
    <text evidence="11">The sequence shown here is derived from an EMBL/GenBank/DDBJ whole genome shotgun (WGS) entry which is preliminary data.</text>
</comment>
<dbReference type="SMART" id="SM01002">
    <property type="entry name" value="AlaDh_PNT_C"/>
    <property type="match status" value="1"/>
</dbReference>
<gene>
    <name evidence="11" type="primary">pntAA</name>
    <name evidence="11" type="ORF">GCM10007924_17330</name>
</gene>
<keyword evidence="7" id="KW-0520">NAD</keyword>